<sequence length="188" mass="22129">MSEIIKAFKKLQVDMDYTKSSLFNTGDCHHSGLIWTRRVTRFFAFASLIVLAMNKDFLSIFDINQKYVLLTVFIANVLNYAVSELSDKIEDLNSQIKDCKKHGHEINSLLKESRNVLAIYEDYKVKQKKYQNFDDLDDYLVYQLQDFTTKYNVIIEKMPHIAEKHYNKTQKDFANGTNQYTEQELNNI</sequence>
<dbReference type="RefSeq" id="WP_146820340.1">
    <property type="nucleotide sequence ID" value="NZ_CP029077.1"/>
</dbReference>
<evidence type="ECO:0000313" key="3">
    <source>
        <dbReference type="Proteomes" id="UP000321934"/>
    </source>
</evidence>
<keyword evidence="1" id="KW-0175">Coiled coil</keyword>
<protein>
    <recommendedName>
        <fullName evidence="4">SMODS and SLOG-associating 2TM effector domain-containing protein</fullName>
    </recommendedName>
</protein>
<proteinExistence type="predicted"/>
<evidence type="ECO:0000313" key="2">
    <source>
        <dbReference type="EMBL" id="QED23041.1"/>
    </source>
</evidence>
<dbReference type="Proteomes" id="UP000321934">
    <property type="component" value="Chromosome"/>
</dbReference>
<organism evidence="2 3">
    <name type="scientific">Candidatus Deianiraea vastatrix</name>
    <dbReference type="NCBI Taxonomy" id="2163644"/>
    <lineage>
        <taxon>Bacteria</taxon>
        <taxon>Pseudomonadati</taxon>
        <taxon>Pseudomonadota</taxon>
        <taxon>Alphaproteobacteria</taxon>
        <taxon>Rickettsiales</taxon>
        <taxon>Candidatus Deianiraeaceae</taxon>
        <taxon>Candidatus Deianiraea</taxon>
    </lineage>
</organism>
<dbReference type="AlphaFoldDB" id="A0A5B8XFB9"/>
<evidence type="ECO:0000256" key="1">
    <source>
        <dbReference type="SAM" id="Coils"/>
    </source>
</evidence>
<evidence type="ECO:0008006" key="4">
    <source>
        <dbReference type="Google" id="ProtNLM"/>
    </source>
</evidence>
<name>A0A5B8XFB9_9RICK</name>
<keyword evidence="3" id="KW-1185">Reference proteome</keyword>
<reference evidence="2 3" key="1">
    <citation type="journal article" date="2019" name="ISME J.">
        <title>Deianiraea, an extracellular bacterium associated with the ciliate Paramecium, suggests an alternative scenario for the evolution of Rickettsiales.</title>
        <authorList>
            <person name="Castelli M."/>
            <person name="Sabaneyeva E."/>
            <person name="Lanzoni O."/>
            <person name="Lebedeva N."/>
            <person name="Floriano A.M."/>
            <person name="Gaiarsa S."/>
            <person name="Benken K."/>
            <person name="Modeo L."/>
            <person name="Bandi C."/>
            <person name="Potekhin A."/>
            <person name="Sassera D."/>
            <person name="Petroni G."/>
        </authorList>
    </citation>
    <scope>NUCLEOTIDE SEQUENCE [LARGE SCALE GENOMIC DNA]</scope>
    <source>
        <strain evidence="2">CyL4-1</strain>
    </source>
</reference>
<accession>A0A5B8XFB9</accession>
<feature type="coiled-coil region" evidence="1">
    <location>
        <begin position="75"/>
        <end position="102"/>
    </location>
</feature>
<dbReference type="EMBL" id="CP029077">
    <property type="protein sequence ID" value="QED23041.1"/>
    <property type="molecule type" value="Genomic_DNA"/>
</dbReference>
<gene>
    <name evidence="2" type="ORF">Deia_00233</name>
</gene>